<evidence type="ECO:0000313" key="1">
    <source>
        <dbReference type="EMBL" id="QKG93521.1"/>
    </source>
</evidence>
<sequence>MGLGKYVLWKQTPLDKHTYLAAREVNSDFHSKGEIGPTYRQHLLLEYRELKGCPPKRDENGQLRSSKQAQLDRAWAPVAERFDRSPEAIRSCVMKLYDDVDLEAARERAKQTGDDELLAEVKKYEQMPKTAWLREEFDEILELAAERREETETDDD</sequence>
<protein>
    <submittedName>
        <fullName evidence="1">Uncharacterized protein</fullName>
    </submittedName>
</protein>
<dbReference type="EMBL" id="CP053941">
    <property type="protein sequence ID" value="QKG93521.1"/>
    <property type="molecule type" value="Genomic_DNA"/>
</dbReference>
<dbReference type="Proteomes" id="UP000505020">
    <property type="component" value="Chromosome"/>
</dbReference>
<keyword evidence="2" id="KW-1185">Reference proteome</keyword>
<proteinExistence type="predicted"/>
<organism evidence="1 2">
    <name type="scientific">Halorubrum salinarum</name>
    <dbReference type="NCBI Taxonomy" id="2739057"/>
    <lineage>
        <taxon>Archaea</taxon>
        <taxon>Methanobacteriati</taxon>
        <taxon>Methanobacteriota</taxon>
        <taxon>Stenosarchaea group</taxon>
        <taxon>Halobacteria</taxon>
        <taxon>Halobacteriales</taxon>
        <taxon>Haloferacaceae</taxon>
        <taxon>Halorubrum</taxon>
    </lineage>
</organism>
<evidence type="ECO:0000313" key="2">
    <source>
        <dbReference type="Proteomes" id="UP000505020"/>
    </source>
</evidence>
<dbReference type="AlphaFoldDB" id="A0A7D4CN31"/>
<gene>
    <name evidence="1" type="ORF">HPS36_11840</name>
</gene>
<dbReference type="GeneID" id="55595704"/>
<reference evidence="1 2" key="1">
    <citation type="submission" date="2020-05" db="EMBL/GenBank/DDBJ databases">
        <title>Halorubrum RHB-C sp.nov., an extremely halophilic archaeon isolated from solar salt farm.</title>
        <authorList>
            <person name="Ho H."/>
            <person name="Danganan R.E."/>
            <person name="Dedeles G.R."/>
            <person name="Kim S.-G."/>
        </authorList>
    </citation>
    <scope>NUCLEOTIDE SEQUENCE [LARGE SCALE GENOMIC DNA]</scope>
    <source>
        <strain evidence="1 2">RHB-C</strain>
    </source>
</reference>
<accession>A0A7D4CN31</accession>
<name>A0A7D4CN31_9EURY</name>
<dbReference type="RefSeq" id="WP_173230294.1">
    <property type="nucleotide sequence ID" value="NZ_CP053941.1"/>
</dbReference>
<dbReference type="KEGG" id="hsai:HPS36_11840"/>